<reference evidence="2" key="1">
    <citation type="journal article" date="2021" name="bioRxiv">
        <title>Whole Genome Assembly and Annotation of Northern Wild Rice, Zizania palustris L., Supports a Whole Genome Duplication in the Zizania Genus.</title>
        <authorList>
            <person name="Haas M."/>
            <person name="Kono T."/>
            <person name="Macchietto M."/>
            <person name="Millas R."/>
            <person name="McGilp L."/>
            <person name="Shao M."/>
            <person name="Duquette J."/>
            <person name="Hirsch C.N."/>
            <person name="Kimball J."/>
        </authorList>
    </citation>
    <scope>NUCLEOTIDE SEQUENCE</scope>
    <source>
        <tissue evidence="2">Fresh leaf tissue</tissue>
    </source>
</reference>
<gene>
    <name evidence="2" type="ORF">GUJ93_ZPchr0003g18160</name>
</gene>
<reference evidence="2" key="2">
    <citation type="submission" date="2021-02" db="EMBL/GenBank/DDBJ databases">
        <authorList>
            <person name="Kimball J.A."/>
            <person name="Haas M.W."/>
            <person name="Macchietto M."/>
            <person name="Kono T."/>
            <person name="Duquette J."/>
            <person name="Shao M."/>
        </authorList>
    </citation>
    <scope>NUCLEOTIDE SEQUENCE</scope>
    <source>
        <tissue evidence="2">Fresh leaf tissue</tissue>
    </source>
</reference>
<dbReference type="Proteomes" id="UP000729402">
    <property type="component" value="Unassembled WGS sequence"/>
</dbReference>
<dbReference type="AlphaFoldDB" id="A0A8J5S2Z4"/>
<evidence type="ECO:0000256" key="1">
    <source>
        <dbReference type="SAM" id="MobiDB-lite"/>
    </source>
</evidence>
<name>A0A8J5S2Z4_ZIZPA</name>
<evidence type="ECO:0000313" key="2">
    <source>
        <dbReference type="EMBL" id="KAG8063103.1"/>
    </source>
</evidence>
<proteinExistence type="predicted"/>
<dbReference type="EMBL" id="JAAALK010000286">
    <property type="protein sequence ID" value="KAG8063103.1"/>
    <property type="molecule type" value="Genomic_DNA"/>
</dbReference>
<keyword evidence="3" id="KW-1185">Reference proteome</keyword>
<organism evidence="2 3">
    <name type="scientific">Zizania palustris</name>
    <name type="common">Northern wild rice</name>
    <dbReference type="NCBI Taxonomy" id="103762"/>
    <lineage>
        <taxon>Eukaryota</taxon>
        <taxon>Viridiplantae</taxon>
        <taxon>Streptophyta</taxon>
        <taxon>Embryophyta</taxon>
        <taxon>Tracheophyta</taxon>
        <taxon>Spermatophyta</taxon>
        <taxon>Magnoliopsida</taxon>
        <taxon>Liliopsida</taxon>
        <taxon>Poales</taxon>
        <taxon>Poaceae</taxon>
        <taxon>BOP clade</taxon>
        <taxon>Oryzoideae</taxon>
        <taxon>Oryzeae</taxon>
        <taxon>Zizaniinae</taxon>
        <taxon>Zizania</taxon>
    </lineage>
</organism>
<sequence length="120" mass="12987">MHMHVKTIPIHIHPSLGLSVSTSIFRIPGGGRAARQALTPASRARGRRWNRPAAPEPLLPRPPALAVSPARSPRSHGPASISVRIELKELGAYFVDTFSVLIRGKRLCGALESDNFANLL</sequence>
<feature type="compositionally biased region" description="Pro residues" evidence="1">
    <location>
        <begin position="54"/>
        <end position="63"/>
    </location>
</feature>
<feature type="region of interest" description="Disordered" evidence="1">
    <location>
        <begin position="36"/>
        <end position="78"/>
    </location>
</feature>
<evidence type="ECO:0000313" key="3">
    <source>
        <dbReference type="Proteomes" id="UP000729402"/>
    </source>
</evidence>
<accession>A0A8J5S2Z4</accession>
<comment type="caution">
    <text evidence="2">The sequence shown here is derived from an EMBL/GenBank/DDBJ whole genome shotgun (WGS) entry which is preliminary data.</text>
</comment>
<protein>
    <submittedName>
        <fullName evidence="2">Uncharacterized protein</fullName>
    </submittedName>
</protein>